<proteinExistence type="predicted"/>
<evidence type="ECO:0000313" key="2">
    <source>
        <dbReference type="EMBL" id="AJA52550.1"/>
    </source>
</evidence>
<dbReference type="Proteomes" id="UP000028042">
    <property type="component" value="Unassembled WGS sequence"/>
</dbReference>
<dbReference type="AlphaFoldDB" id="A0A0H3J5T3"/>
<dbReference type="EMBL" id="JPGY02000001">
    <property type="protein sequence ID" value="KRU11440.1"/>
    <property type="molecule type" value="Genomic_DNA"/>
</dbReference>
<evidence type="ECO:0000313" key="3">
    <source>
        <dbReference type="EMBL" id="KRU11440.1"/>
    </source>
</evidence>
<sequence>MKKSKKIIAVLALLAILVPYTNAKATTDMVTSAGHSFNNDWEASVTSSRYKYIYGYNTSWINEDYVHAIHYDYQHDAAVSNGGGGSGRDSAGPNSWAKIEITHKSSAVNYGIIY</sequence>
<dbReference type="KEGG" id="cpae:CPAST_c24930"/>
<dbReference type="eggNOG" id="ENOG5030VKF">
    <property type="taxonomic scope" value="Bacteria"/>
</dbReference>
<reference evidence="2 5" key="1">
    <citation type="journal article" date="2015" name="Genome Announc.">
        <title>Complete Genome Sequence of the Nitrogen-Fixing and Solvent-Producing Clostridium pasteurianum DSM 525.</title>
        <authorList>
            <person name="Poehlein A."/>
            <person name="Grosse-Honebrink A."/>
            <person name="Zhang Y."/>
            <person name="Minton N.P."/>
            <person name="Daniel R."/>
        </authorList>
    </citation>
    <scope>NUCLEOTIDE SEQUENCE [LARGE SCALE GENOMIC DNA]</scope>
    <source>
        <strain evidence="2">DSM 525</strain>
        <strain evidence="5">DSM 525 / ATCC 6013</strain>
    </source>
</reference>
<organism evidence="2 5">
    <name type="scientific">Clostridium pasteurianum DSM 525 = ATCC 6013</name>
    <dbReference type="NCBI Taxonomy" id="1262449"/>
    <lineage>
        <taxon>Bacteria</taxon>
        <taxon>Bacillati</taxon>
        <taxon>Bacillota</taxon>
        <taxon>Clostridia</taxon>
        <taxon>Eubacteriales</taxon>
        <taxon>Clostridiaceae</taxon>
        <taxon>Clostridium</taxon>
    </lineage>
</organism>
<feature type="signal peptide" evidence="1">
    <location>
        <begin position="1"/>
        <end position="23"/>
    </location>
</feature>
<evidence type="ECO:0000313" key="4">
    <source>
        <dbReference type="Proteomes" id="UP000028042"/>
    </source>
</evidence>
<dbReference type="EMBL" id="CP009268">
    <property type="protein sequence ID" value="AJA52550.1"/>
    <property type="molecule type" value="Genomic_DNA"/>
</dbReference>
<evidence type="ECO:0000256" key="1">
    <source>
        <dbReference type="SAM" id="SignalP"/>
    </source>
</evidence>
<keyword evidence="5" id="KW-1185">Reference proteome</keyword>
<dbReference type="PATRIC" id="fig|1262449.3.peg.3544"/>
<protein>
    <recommendedName>
        <fullName evidence="6">Bacteriocin</fullName>
    </recommendedName>
</protein>
<reference evidence="3" key="2">
    <citation type="submission" date="2015-10" db="EMBL/GenBank/DDBJ databases">
        <title>Improved Draft Genome Sequence of Clostridium pasteurianum Strain ATCC 6013 (DSM 525) Using a Hybrid Next-Generation Sequencing Approach.</title>
        <authorList>
            <person name="Pyne M.E."/>
            <person name="Utturkar S.M."/>
            <person name="Brown S.D."/>
            <person name="Moo-Young M."/>
            <person name="Chung D.A."/>
            <person name="Chou P.C."/>
        </authorList>
    </citation>
    <scope>NUCLEOTIDE SEQUENCE</scope>
    <source>
        <strain evidence="3">ATCC 6013</strain>
    </source>
</reference>
<keyword evidence="1" id="KW-0732">Signal</keyword>
<feature type="chain" id="PRO_5038209364" description="Bacteriocin" evidence="1">
    <location>
        <begin position="24"/>
        <end position="114"/>
    </location>
</feature>
<evidence type="ECO:0000313" key="5">
    <source>
        <dbReference type="Proteomes" id="UP000030905"/>
    </source>
</evidence>
<dbReference type="KEGG" id="cpat:CLPA_c24930"/>
<accession>A0A0H3J5T3</accession>
<dbReference type="Proteomes" id="UP000030905">
    <property type="component" value="Chromosome"/>
</dbReference>
<name>A0A0H3J5T3_CLOPA</name>
<reference evidence="3 4" key="3">
    <citation type="journal article" name="Genome Announc.">
        <title>Improved Draft Genome Sequence of Clostridium pasteurianum Strain ATCC 6013 (DSM 525) Using a Hybrid Next-Generation Sequencing Approach.</title>
        <authorList>
            <person name="Pyne M.E."/>
            <person name="Utturkar S."/>
            <person name="Brown S.D."/>
            <person name="Moo-Young M."/>
            <person name="Chung D.A."/>
            <person name="Chou C.P."/>
        </authorList>
    </citation>
    <scope>NUCLEOTIDE SEQUENCE [LARGE SCALE GENOMIC DNA]</scope>
    <source>
        <strain evidence="3 4">ATCC 6013</strain>
    </source>
</reference>
<dbReference type="GeneID" id="93074629"/>
<evidence type="ECO:0008006" key="6">
    <source>
        <dbReference type="Google" id="ProtNLM"/>
    </source>
</evidence>
<gene>
    <name evidence="2" type="ORF">CLPA_c24930</name>
    <name evidence="3" type="ORF">CP6013_00687</name>
</gene>
<dbReference type="RefSeq" id="WP_003447516.1">
    <property type="nucleotide sequence ID" value="NZ_ANZB01000015.1"/>
</dbReference>